<protein>
    <recommendedName>
        <fullName evidence="2">Lipoprotein</fullName>
    </recommendedName>
</protein>
<dbReference type="AlphaFoldDB" id="A0A382LS96"/>
<proteinExistence type="predicted"/>
<dbReference type="PROSITE" id="PS51257">
    <property type="entry name" value="PROKAR_LIPOPROTEIN"/>
    <property type="match status" value="1"/>
</dbReference>
<evidence type="ECO:0008006" key="2">
    <source>
        <dbReference type="Google" id="ProtNLM"/>
    </source>
</evidence>
<organism evidence="1">
    <name type="scientific">marine metagenome</name>
    <dbReference type="NCBI Taxonomy" id="408172"/>
    <lineage>
        <taxon>unclassified sequences</taxon>
        <taxon>metagenomes</taxon>
        <taxon>ecological metagenomes</taxon>
    </lineage>
</organism>
<accession>A0A382LS96</accession>
<name>A0A382LS96_9ZZZZ</name>
<dbReference type="EMBL" id="UINC01088951">
    <property type="protein sequence ID" value="SVC39624.1"/>
    <property type="molecule type" value="Genomic_DNA"/>
</dbReference>
<reference evidence="1" key="1">
    <citation type="submission" date="2018-05" db="EMBL/GenBank/DDBJ databases">
        <authorList>
            <person name="Lanie J.A."/>
            <person name="Ng W.-L."/>
            <person name="Kazmierczak K.M."/>
            <person name="Andrzejewski T.M."/>
            <person name="Davidsen T.M."/>
            <person name="Wayne K.J."/>
            <person name="Tettelin H."/>
            <person name="Glass J.I."/>
            <person name="Rusch D."/>
            <person name="Podicherti R."/>
            <person name="Tsui H.-C.T."/>
            <person name="Winkler M.E."/>
        </authorList>
    </citation>
    <scope>NUCLEOTIDE SEQUENCE</scope>
</reference>
<evidence type="ECO:0000313" key="1">
    <source>
        <dbReference type="EMBL" id="SVC39624.1"/>
    </source>
</evidence>
<feature type="non-terminal residue" evidence="1">
    <location>
        <position position="126"/>
    </location>
</feature>
<gene>
    <name evidence="1" type="ORF">METZ01_LOCUS292478</name>
</gene>
<sequence length="126" mass="14859">MKTIILFITLLLLFVGCSKPVDVETLVEKDGLMYSLNSDKPFSGYFFENDLNRDRKKEGKIQNGKIQNKLDYNSSGFNQFISFYGNGSKKKQYYLVDKKIWKSRNYKGPRYDSLFTFWYENGNIKE</sequence>